<evidence type="ECO:0000313" key="13">
    <source>
        <dbReference type="EMBL" id="KAK4875724.1"/>
    </source>
</evidence>
<evidence type="ECO:0000256" key="11">
    <source>
        <dbReference type="ARBA" id="ARBA00031787"/>
    </source>
</evidence>
<protein>
    <recommendedName>
        <fullName evidence="10">(S)-3-amino-2-methylpropionate transaminase</fullName>
        <ecNumber evidence="4">2.6.1.19</ecNumber>
        <ecNumber evidence="3">2.6.1.22</ecNumber>
    </recommendedName>
    <alternativeName>
        <fullName evidence="11">GABA aminotransferase</fullName>
    </alternativeName>
    <alternativeName>
        <fullName evidence="9">Gamma-amino-N-butyrate transaminase</fullName>
    </alternativeName>
    <alternativeName>
        <fullName evidence="8">L-AIBAT</fullName>
    </alternativeName>
</protein>
<dbReference type="SUPFAM" id="SSF53383">
    <property type="entry name" value="PLP-dependent transferases"/>
    <property type="match status" value="1"/>
</dbReference>
<dbReference type="PANTHER" id="PTHR43206:SF1">
    <property type="entry name" value="4-AMINOBUTYRATE AMINOTRANSFERASE, MITOCHONDRIAL"/>
    <property type="match status" value="1"/>
</dbReference>
<evidence type="ECO:0000256" key="4">
    <source>
        <dbReference type="ARBA" id="ARBA00012912"/>
    </source>
</evidence>
<dbReference type="CDD" id="cd00610">
    <property type="entry name" value="OAT_like"/>
    <property type="match status" value="1"/>
</dbReference>
<dbReference type="EC" id="2.6.1.22" evidence="3"/>
<keyword evidence="14" id="KW-1185">Reference proteome</keyword>
<accession>A0AAN7P2L4</accession>
<evidence type="ECO:0000313" key="14">
    <source>
        <dbReference type="Proteomes" id="UP001353858"/>
    </source>
</evidence>
<keyword evidence="6" id="KW-0808">Transferase</keyword>
<name>A0AAN7P2L4_9COLE</name>
<comment type="caution">
    <text evidence="13">The sequence shown here is derived from an EMBL/GenBank/DDBJ whole genome shotgun (WGS) entry which is preliminary data.</text>
</comment>
<dbReference type="InterPro" id="IPR015424">
    <property type="entry name" value="PyrdxlP-dep_Trfase"/>
</dbReference>
<gene>
    <name evidence="13" type="ORF">RN001_012146</name>
</gene>
<dbReference type="PIRSF" id="PIRSF000521">
    <property type="entry name" value="Transaminase_4ab_Lys_Orn"/>
    <property type="match status" value="1"/>
</dbReference>
<organism evidence="13 14">
    <name type="scientific">Aquatica leii</name>
    <dbReference type="NCBI Taxonomy" id="1421715"/>
    <lineage>
        <taxon>Eukaryota</taxon>
        <taxon>Metazoa</taxon>
        <taxon>Ecdysozoa</taxon>
        <taxon>Arthropoda</taxon>
        <taxon>Hexapoda</taxon>
        <taxon>Insecta</taxon>
        <taxon>Pterygota</taxon>
        <taxon>Neoptera</taxon>
        <taxon>Endopterygota</taxon>
        <taxon>Coleoptera</taxon>
        <taxon>Polyphaga</taxon>
        <taxon>Elateriformia</taxon>
        <taxon>Elateroidea</taxon>
        <taxon>Lampyridae</taxon>
        <taxon>Luciolinae</taxon>
        <taxon>Aquatica</taxon>
    </lineage>
</organism>
<dbReference type="EMBL" id="JARPUR010000005">
    <property type="protein sequence ID" value="KAK4875724.1"/>
    <property type="molecule type" value="Genomic_DNA"/>
</dbReference>
<keyword evidence="7 12" id="KW-0663">Pyridoxal phosphate</keyword>
<dbReference type="InterPro" id="IPR015422">
    <property type="entry name" value="PyrdxlP-dep_Trfase_small"/>
</dbReference>
<comment type="cofactor">
    <cofactor evidence="1">
        <name>pyridoxal 5'-phosphate</name>
        <dbReference type="ChEBI" id="CHEBI:597326"/>
    </cofactor>
</comment>
<proteinExistence type="inferred from homology"/>
<sequence length="495" mass="55216">MFSKNVAPSISLLTKSNLQNIFRSGSRRNATSLVLGEPSRPSLKTSVPGPQSAKLLQELNSYQQCGSIQLFVNYDKCLGNYIVDVDDNVLLDCYTQISSLPLGYNHPNLLKVFKDDHNLKSLINRPALGVFPGADWVHKLQNVLMSVSPGLPRITTMMCGSCSNENAFKNVFISYRTRERGGNAFSMEEMESCMINNPPGSSKLSILSFHGAFHGRTLGCLSTTHSKAIHKLDIPSFDWPIARFPQYLYPLEEHKRENAAEDKKCLADVEDMIERYKKKGIPVAGIIVEPIQSEGGDNEASPEFFQELQRIAKKNGVSLIIDEVQTGCGPTGKMWCHEHFNLDSPPDIVTFSKKMQLGGYFHTDEMTPKEPYRIFNTWMGDPGKVLLLEEILKVIKSQDLISNAEKTGKKLKSGMISLEKEFSHLINSTRGRGTFLAVNAVNTKLRDGILGNLKQKGIQGGGCGDHAIRLRPALVFQEHHADIFLDVFREVLKKM</sequence>
<evidence type="ECO:0000256" key="5">
    <source>
        <dbReference type="ARBA" id="ARBA00022576"/>
    </source>
</evidence>
<dbReference type="FunFam" id="3.40.640.10:FF:000029">
    <property type="entry name" value="4-aminobutyrate aminotransferase, mitochondrial"/>
    <property type="match status" value="1"/>
</dbReference>
<dbReference type="InterPro" id="IPR004631">
    <property type="entry name" value="4NH2But_aminotransferase_euk"/>
</dbReference>
<evidence type="ECO:0000256" key="7">
    <source>
        <dbReference type="ARBA" id="ARBA00022898"/>
    </source>
</evidence>
<evidence type="ECO:0000256" key="8">
    <source>
        <dbReference type="ARBA" id="ARBA00029760"/>
    </source>
</evidence>
<dbReference type="GO" id="GO:0030170">
    <property type="term" value="F:pyridoxal phosphate binding"/>
    <property type="evidence" value="ECO:0007669"/>
    <property type="project" value="InterPro"/>
</dbReference>
<dbReference type="AlphaFoldDB" id="A0AAN7P2L4"/>
<evidence type="ECO:0000256" key="3">
    <source>
        <dbReference type="ARBA" id="ARBA00012876"/>
    </source>
</evidence>
<evidence type="ECO:0000256" key="6">
    <source>
        <dbReference type="ARBA" id="ARBA00022679"/>
    </source>
</evidence>
<dbReference type="EC" id="2.6.1.19" evidence="4"/>
<comment type="similarity">
    <text evidence="2 12">Belongs to the class-III pyridoxal-phosphate-dependent aminotransferase family.</text>
</comment>
<dbReference type="InterPro" id="IPR015421">
    <property type="entry name" value="PyrdxlP-dep_Trfase_major"/>
</dbReference>
<dbReference type="GO" id="GO:0047298">
    <property type="term" value="F:(S)-3-amino-2-methylpropionate transaminase activity"/>
    <property type="evidence" value="ECO:0007669"/>
    <property type="project" value="UniProtKB-EC"/>
</dbReference>
<evidence type="ECO:0000256" key="12">
    <source>
        <dbReference type="RuleBase" id="RU003560"/>
    </source>
</evidence>
<dbReference type="GO" id="GO:0034386">
    <property type="term" value="F:4-aminobutyrate:2-oxoglutarate transaminase activity"/>
    <property type="evidence" value="ECO:0007669"/>
    <property type="project" value="UniProtKB-EC"/>
</dbReference>
<dbReference type="GO" id="GO:0005739">
    <property type="term" value="C:mitochondrion"/>
    <property type="evidence" value="ECO:0007669"/>
    <property type="project" value="TreeGrafter"/>
</dbReference>
<evidence type="ECO:0000256" key="9">
    <source>
        <dbReference type="ARBA" id="ARBA00030204"/>
    </source>
</evidence>
<keyword evidence="5" id="KW-0032">Aminotransferase</keyword>
<dbReference type="InterPro" id="IPR005814">
    <property type="entry name" value="Aminotrans_3"/>
</dbReference>
<dbReference type="PANTHER" id="PTHR43206">
    <property type="entry name" value="AMINOTRANSFERASE"/>
    <property type="match status" value="1"/>
</dbReference>
<dbReference type="Proteomes" id="UP001353858">
    <property type="component" value="Unassembled WGS sequence"/>
</dbReference>
<reference evidence="14" key="1">
    <citation type="submission" date="2023-01" db="EMBL/GenBank/DDBJ databases">
        <title>Key to firefly adult light organ development and bioluminescence: homeobox transcription factors regulate luciferase expression and transportation to peroxisome.</title>
        <authorList>
            <person name="Fu X."/>
        </authorList>
    </citation>
    <scope>NUCLEOTIDE SEQUENCE [LARGE SCALE GENOMIC DNA]</scope>
</reference>
<dbReference type="GO" id="GO:0009450">
    <property type="term" value="P:gamma-aminobutyric acid catabolic process"/>
    <property type="evidence" value="ECO:0007669"/>
    <property type="project" value="TreeGrafter"/>
</dbReference>
<evidence type="ECO:0000256" key="10">
    <source>
        <dbReference type="ARBA" id="ARBA00030857"/>
    </source>
</evidence>
<evidence type="ECO:0000256" key="1">
    <source>
        <dbReference type="ARBA" id="ARBA00001933"/>
    </source>
</evidence>
<evidence type="ECO:0000256" key="2">
    <source>
        <dbReference type="ARBA" id="ARBA00008954"/>
    </source>
</evidence>
<dbReference type="Gene3D" id="3.40.640.10">
    <property type="entry name" value="Type I PLP-dependent aspartate aminotransferase-like (Major domain)"/>
    <property type="match status" value="1"/>
</dbReference>
<dbReference type="Pfam" id="PF00202">
    <property type="entry name" value="Aminotran_3"/>
    <property type="match status" value="1"/>
</dbReference>
<dbReference type="NCBIfam" id="TIGR00699">
    <property type="entry name" value="GABAtrns_euk"/>
    <property type="match status" value="1"/>
</dbReference>
<dbReference type="Gene3D" id="3.90.1150.10">
    <property type="entry name" value="Aspartate Aminotransferase, domain 1"/>
    <property type="match status" value="1"/>
</dbReference>